<gene>
    <name evidence="1" type="ORF">BN112_1841</name>
</gene>
<organism evidence="1 2">
    <name type="scientific">Bordetella bronchiseptica 253</name>
    <dbReference type="NCBI Taxonomy" id="568707"/>
    <lineage>
        <taxon>Bacteria</taxon>
        <taxon>Pseudomonadati</taxon>
        <taxon>Pseudomonadota</taxon>
        <taxon>Betaproteobacteria</taxon>
        <taxon>Burkholderiales</taxon>
        <taxon>Alcaligenaceae</taxon>
        <taxon>Bordetella</taxon>
    </lineage>
</organism>
<evidence type="ECO:0008006" key="3">
    <source>
        <dbReference type="Google" id="ProtNLM"/>
    </source>
</evidence>
<dbReference type="EMBL" id="HE965806">
    <property type="protein sequence ID" value="CCJ53758.1"/>
    <property type="molecule type" value="Genomic_DNA"/>
</dbReference>
<dbReference type="KEGG" id="bbh:BN112_1841"/>
<dbReference type="NCBIfam" id="TIGR02503">
    <property type="entry name" value="type_III_SycN"/>
    <property type="match status" value="1"/>
</dbReference>
<dbReference type="AlphaFoldDB" id="A0A0C6P2Y8"/>
<reference evidence="1 2" key="1">
    <citation type="journal article" date="2012" name="BMC Genomics">
        <title>Comparative genomics of the classical Bordetella subspecies: the evolution and exchange of virulence-associated diversity amongst closely related pathogens.</title>
        <authorList>
            <person name="Park J."/>
            <person name="Zhang Y."/>
            <person name="Buboltz A.M."/>
            <person name="Zhang X."/>
            <person name="Schuster S.C."/>
            <person name="Ahuja U."/>
            <person name="Liu M."/>
            <person name="Miller J.F."/>
            <person name="Sebaihia M."/>
            <person name="Bentley S.D."/>
            <person name="Parkhill J."/>
            <person name="Harvill E.T."/>
        </authorList>
    </citation>
    <scope>NUCLEOTIDE SEQUENCE [LARGE SCALE GENOMIC DNA]</scope>
    <source>
        <strain evidence="1 2">253</strain>
    </source>
</reference>
<dbReference type="OrthoDB" id="8656597at2"/>
<name>A0A0C6P2Y8_BORBO</name>
<accession>A0A0C6P2Y8</accession>
<dbReference type="HOGENOM" id="CLU_1976678_0_0_4"/>
<dbReference type="RefSeq" id="WP_003809878.1">
    <property type="nucleotide sequence ID" value="NC_019382.1"/>
</dbReference>
<dbReference type="SUPFAM" id="SSF69635">
    <property type="entry name" value="Type III secretory system chaperone-like"/>
    <property type="match status" value="1"/>
</dbReference>
<dbReference type="InterPro" id="IPR012673">
    <property type="entry name" value="T3SS_SynN"/>
</dbReference>
<proteinExistence type="predicted"/>
<dbReference type="Gene3D" id="3.30.1460.10">
    <property type="match status" value="1"/>
</dbReference>
<evidence type="ECO:0000313" key="2">
    <source>
        <dbReference type="Proteomes" id="UP000007564"/>
    </source>
</evidence>
<dbReference type="GO" id="GO:0009306">
    <property type="term" value="P:protein secretion"/>
    <property type="evidence" value="ECO:0007669"/>
    <property type="project" value="InterPro"/>
</dbReference>
<dbReference type="Proteomes" id="UP000007564">
    <property type="component" value="Chromosome"/>
</dbReference>
<sequence length="125" mass="13314">MNTADKALHQFGQDIGIEGLAFGPSRSASLALSNGRRLGVECVAGAALVHLAQRAERDAASVLLAAWKRAHGQRGGAASIQTSLWSEDSEDWIVAQTRLPERSLDAAALRLAVLGLTNWLDRLEA</sequence>
<dbReference type="GeneID" id="93203994"/>
<protein>
    <recommendedName>
        <fullName evidence="3">Type III secretion chaperone SycN</fullName>
    </recommendedName>
</protein>
<evidence type="ECO:0000313" key="1">
    <source>
        <dbReference type="EMBL" id="CCJ53758.1"/>
    </source>
</evidence>